<dbReference type="InterPro" id="IPR056003">
    <property type="entry name" value="CT398_CC_hairpin"/>
</dbReference>
<evidence type="ECO:0000259" key="2">
    <source>
        <dbReference type="Pfam" id="PF02591"/>
    </source>
</evidence>
<gene>
    <name evidence="4" type="ORF">ENG47_07520</name>
</gene>
<organism evidence="4">
    <name type="scientific">Aerophobetes bacterium</name>
    <dbReference type="NCBI Taxonomy" id="2030807"/>
    <lineage>
        <taxon>Bacteria</taxon>
        <taxon>Candidatus Aerophobota</taxon>
    </lineage>
</organism>
<dbReference type="InterPro" id="IPR003743">
    <property type="entry name" value="Zf-RING_7"/>
</dbReference>
<dbReference type="Pfam" id="PF02591">
    <property type="entry name" value="Zn_ribbon_9"/>
    <property type="match status" value="1"/>
</dbReference>
<dbReference type="Pfam" id="PF24481">
    <property type="entry name" value="CT398_CC"/>
    <property type="match status" value="1"/>
</dbReference>
<reference evidence="4" key="1">
    <citation type="journal article" date="2020" name="mSystems">
        <title>Genome- and Community-Level Interaction Insights into Carbon Utilization and Element Cycling Functions of Hydrothermarchaeota in Hydrothermal Sediment.</title>
        <authorList>
            <person name="Zhou Z."/>
            <person name="Liu Y."/>
            <person name="Xu W."/>
            <person name="Pan J."/>
            <person name="Luo Z.H."/>
            <person name="Li M."/>
        </authorList>
    </citation>
    <scope>NUCLEOTIDE SEQUENCE [LARGE SCALE GENOMIC DNA]</scope>
    <source>
        <strain evidence="4">HyVt-219</strain>
    </source>
</reference>
<dbReference type="PANTHER" id="PTHR39082">
    <property type="entry name" value="PHOSPHOLIPASE C-BETA-2-RELATED"/>
    <property type="match status" value="1"/>
</dbReference>
<comment type="caution">
    <text evidence="4">The sequence shown here is derived from an EMBL/GenBank/DDBJ whole genome shotgun (WGS) entry which is preliminary data.</text>
</comment>
<evidence type="ECO:0000313" key="4">
    <source>
        <dbReference type="EMBL" id="HDN85584.1"/>
    </source>
</evidence>
<name>A0A7V0N0S3_UNCAE</name>
<protein>
    <recommendedName>
        <fullName evidence="5">C4-type zinc ribbon domain-containing protein</fullName>
    </recommendedName>
</protein>
<proteinExistence type="predicted"/>
<evidence type="ECO:0008006" key="5">
    <source>
        <dbReference type="Google" id="ProtNLM"/>
    </source>
</evidence>
<dbReference type="InterPro" id="IPR052376">
    <property type="entry name" value="Oxidative_Scav/Glycosyltrans"/>
</dbReference>
<dbReference type="Gene3D" id="1.10.287.1490">
    <property type="match status" value="1"/>
</dbReference>
<accession>A0A7V0N0S3</accession>
<evidence type="ECO:0000259" key="3">
    <source>
        <dbReference type="Pfam" id="PF24481"/>
    </source>
</evidence>
<keyword evidence="1" id="KW-0175">Coiled coil</keyword>
<feature type="domain" description="C4-type zinc ribbon" evidence="2">
    <location>
        <begin position="109"/>
        <end position="140"/>
    </location>
</feature>
<evidence type="ECO:0000256" key="1">
    <source>
        <dbReference type="SAM" id="Coils"/>
    </source>
</evidence>
<feature type="non-terminal residue" evidence="4">
    <location>
        <position position="1"/>
    </location>
</feature>
<dbReference type="EMBL" id="DRBC01000456">
    <property type="protein sequence ID" value="HDN85584.1"/>
    <property type="molecule type" value="Genomic_DNA"/>
</dbReference>
<feature type="coiled-coil region" evidence="1">
    <location>
        <begin position="1"/>
        <end position="84"/>
    </location>
</feature>
<dbReference type="PANTHER" id="PTHR39082:SF1">
    <property type="entry name" value="SCAVENGER RECEPTOR CLASS A MEMBER 3"/>
    <property type="match status" value="1"/>
</dbReference>
<dbReference type="AlphaFoldDB" id="A0A7V0N0S3"/>
<feature type="domain" description="CT398-like coiled coil hairpin" evidence="3">
    <location>
        <begin position="6"/>
        <end position="97"/>
    </location>
</feature>
<dbReference type="Proteomes" id="UP000885660">
    <property type="component" value="Unassembled WGS sequence"/>
</dbReference>
<sequence length="143" mass="16896">FDTIYQKMASLEKEKDKEEDDFLELMEKEEQLSDLLPSLEKKSEQEKERLSREKDKLNSELISLRKLREDLVKKREQVAKKISKVYYNQYEQLRKTKNGLAVVMVENGVCGGCQIKISPSLIGQIKHHQIVYCENCNRILYLR</sequence>